<accession>A0A2T5IST4</accession>
<dbReference type="EMBL" id="QAOL01000008">
    <property type="protein sequence ID" value="PTQ86899.1"/>
    <property type="molecule type" value="Genomic_DNA"/>
</dbReference>
<dbReference type="Proteomes" id="UP000244110">
    <property type="component" value="Unassembled WGS sequence"/>
</dbReference>
<gene>
    <name evidence="1" type="ORF">C8R28_100894</name>
</gene>
<evidence type="ECO:0000313" key="2">
    <source>
        <dbReference type="Proteomes" id="UP000244110"/>
    </source>
</evidence>
<evidence type="ECO:0000313" key="1">
    <source>
        <dbReference type="EMBL" id="PTQ86899.1"/>
    </source>
</evidence>
<name>A0A2T5IST4_9PROT</name>
<organism evidence="1 2">
    <name type="scientific">Nitrosomonas ureae</name>
    <dbReference type="NCBI Taxonomy" id="44577"/>
    <lineage>
        <taxon>Bacteria</taxon>
        <taxon>Pseudomonadati</taxon>
        <taxon>Pseudomonadota</taxon>
        <taxon>Betaproteobacteria</taxon>
        <taxon>Nitrosomonadales</taxon>
        <taxon>Nitrosomonadaceae</taxon>
        <taxon>Nitrosomonas</taxon>
    </lineage>
</organism>
<dbReference type="AlphaFoldDB" id="A0A2T5IST4"/>
<proteinExistence type="predicted"/>
<comment type="caution">
    <text evidence="1">The sequence shown here is derived from an EMBL/GenBank/DDBJ whole genome shotgun (WGS) entry which is preliminary data.</text>
</comment>
<protein>
    <submittedName>
        <fullName evidence="1">Uncharacterized protein</fullName>
    </submittedName>
</protein>
<dbReference type="RefSeq" id="WP_107786442.1">
    <property type="nucleotide sequence ID" value="NZ_QAOL01000008.1"/>
</dbReference>
<reference evidence="1 2" key="1">
    <citation type="submission" date="2018-04" db="EMBL/GenBank/DDBJ databases">
        <title>Active sludge and wastewater microbial communities from Klosterneuburg, Austria.</title>
        <authorList>
            <person name="Wagner M."/>
        </authorList>
    </citation>
    <scope>NUCLEOTIDE SEQUENCE [LARGE SCALE GENOMIC DNA]</scope>
    <source>
        <strain evidence="1 2">Nm4</strain>
    </source>
</reference>
<sequence>MHSIAPYTLRCYDSSLPGKDHTEKYSKTNSIRSFDLFELLKKFIESTNEKFITNDERKTVFRYVGFQFDPNKRQIYGWIQSGHYGLKSDIINVDTSEVDFRKTQSNADIIDHFIHINLPINQTQGVALLHLVRGLGTKTTFFENFSEFFKKETTLSLQMNPLSYAKAFAAWNDAVAKEVKLIGTNKDPIFNDLTDQIKNIVNNGTGEMKMILIPARSENYGKYKDFFVAGSKESKLIEILEPLSARVQVTFDNQHGKKRTFNFGHNSSNTISEIDIPDTIIDLNSGGPKQELILNLCNEISSEFFS</sequence>